<feature type="transmembrane region" description="Helical" evidence="1">
    <location>
        <begin position="50"/>
        <end position="72"/>
    </location>
</feature>
<keyword evidence="2" id="KW-0482">Metalloprotease</keyword>
<dbReference type="Proteomes" id="UP000242470">
    <property type="component" value="Unassembled WGS sequence"/>
</dbReference>
<evidence type="ECO:0000313" key="3">
    <source>
        <dbReference type="EMBL" id="PNZ67807.1"/>
    </source>
</evidence>
<dbReference type="InterPro" id="IPR021683">
    <property type="entry name" value="DUF3267"/>
</dbReference>
<evidence type="ECO:0000256" key="1">
    <source>
        <dbReference type="SAM" id="Phobius"/>
    </source>
</evidence>
<protein>
    <submittedName>
        <fullName evidence="2">Metalloprotease family protein</fullName>
    </submittedName>
</protein>
<organism evidence="3 4">
    <name type="scientific">Staphylococcus auricularis</name>
    <dbReference type="NCBI Taxonomy" id="29379"/>
    <lineage>
        <taxon>Bacteria</taxon>
        <taxon>Bacillati</taxon>
        <taxon>Bacillota</taxon>
        <taxon>Bacilli</taxon>
        <taxon>Bacillales</taxon>
        <taxon>Staphylococcaceae</taxon>
        <taxon>Staphylococcus</taxon>
    </lineage>
</organism>
<keyword evidence="1" id="KW-0472">Membrane</keyword>
<evidence type="ECO:0000313" key="2">
    <source>
        <dbReference type="EMBL" id="MDN4532036.1"/>
    </source>
</evidence>
<dbReference type="EMBL" id="PPQW01000023">
    <property type="protein sequence ID" value="PNZ67807.1"/>
    <property type="molecule type" value="Genomic_DNA"/>
</dbReference>
<reference evidence="2" key="2">
    <citation type="submission" date="2023-07" db="EMBL/GenBank/DDBJ databases">
        <title>Evaluation of the beneficial properties of pineapple isolates.</title>
        <authorList>
            <person name="Adefiranye O."/>
        </authorList>
    </citation>
    <scope>NUCLEOTIDE SEQUENCE</scope>
    <source>
        <strain evidence="2">PAPLE_T1</strain>
    </source>
</reference>
<feature type="transmembrane region" description="Helical" evidence="1">
    <location>
        <begin position="128"/>
        <end position="150"/>
    </location>
</feature>
<gene>
    <name evidence="3" type="ORF">CD158_05185</name>
    <name evidence="2" type="ORF">QYH67_00180</name>
</gene>
<sequence>MFLGEMLSNYKQQRRFILAQIVITLVAVLIGYRIAFFFTHIIEQGLVMNLMLGGIGFILLCVFHFLLLYLFYRVAAPQKTIGLQLRFGMVRALMPENQFHKWVYILMTIVPLFIILILWGVVFSYFPYSSLILVMSSFIGYSALDFCLVLSSMSSQVKYVEEIPGGLRFYSSARHFMRKL</sequence>
<dbReference type="AlphaFoldDB" id="A0AAP8TT98"/>
<reference evidence="3 4" key="1">
    <citation type="submission" date="2017-08" db="EMBL/GenBank/DDBJ databases">
        <title>Draft genome sequences of 64 type strains of genus Staph aureus.</title>
        <authorList>
            <person name="Cole K."/>
            <person name="Golubchik T."/>
            <person name="Russell J."/>
            <person name="Foster D."/>
            <person name="Llewelyn M."/>
            <person name="Wilson D."/>
            <person name="Crook D."/>
            <person name="Paul J."/>
        </authorList>
    </citation>
    <scope>NUCLEOTIDE SEQUENCE [LARGE SCALE GENOMIC DNA]</scope>
    <source>
        <strain evidence="3 4">NCTC 12101</strain>
    </source>
</reference>
<comment type="caution">
    <text evidence="3">The sequence shown here is derived from an EMBL/GenBank/DDBJ whole genome shotgun (WGS) entry which is preliminary data.</text>
</comment>
<keyword evidence="2" id="KW-0645">Protease</keyword>
<accession>A0AAP8TT98</accession>
<dbReference type="RefSeq" id="WP_059107789.1">
    <property type="nucleotide sequence ID" value="NZ_AP024589.1"/>
</dbReference>
<name>A0AAP8TT98_9STAP</name>
<evidence type="ECO:0000313" key="4">
    <source>
        <dbReference type="Proteomes" id="UP000242470"/>
    </source>
</evidence>
<proteinExistence type="predicted"/>
<dbReference type="EMBL" id="JAUHQC010000001">
    <property type="protein sequence ID" value="MDN4532036.1"/>
    <property type="molecule type" value="Genomic_DNA"/>
</dbReference>
<dbReference type="GO" id="GO:0008237">
    <property type="term" value="F:metallopeptidase activity"/>
    <property type="evidence" value="ECO:0007669"/>
    <property type="project" value="UniProtKB-KW"/>
</dbReference>
<feature type="transmembrane region" description="Helical" evidence="1">
    <location>
        <begin position="102"/>
        <end position="122"/>
    </location>
</feature>
<dbReference type="Pfam" id="PF11667">
    <property type="entry name" value="DUF3267"/>
    <property type="match status" value="1"/>
</dbReference>
<feature type="transmembrane region" description="Helical" evidence="1">
    <location>
        <begin position="16"/>
        <end position="38"/>
    </location>
</feature>
<keyword evidence="1" id="KW-0812">Transmembrane</keyword>
<keyword evidence="2" id="KW-0378">Hydrolase</keyword>
<dbReference type="Proteomes" id="UP001171687">
    <property type="component" value="Unassembled WGS sequence"/>
</dbReference>
<keyword evidence="1" id="KW-1133">Transmembrane helix</keyword>
<dbReference type="GeneID" id="64981798"/>